<evidence type="ECO:0000256" key="7">
    <source>
        <dbReference type="RuleBase" id="RU365095"/>
    </source>
</evidence>
<evidence type="ECO:0000256" key="4">
    <source>
        <dbReference type="ARBA" id="ARBA00010662"/>
    </source>
</evidence>
<dbReference type="GO" id="GO:0017057">
    <property type="term" value="F:6-phosphogluconolactonase activity"/>
    <property type="evidence" value="ECO:0007669"/>
    <property type="project" value="UniProtKB-UniRule"/>
</dbReference>
<dbReference type="Proteomes" id="UP000635142">
    <property type="component" value="Unassembled WGS sequence"/>
</dbReference>
<dbReference type="InterPro" id="IPR037171">
    <property type="entry name" value="NagB/RpiA_transferase-like"/>
</dbReference>
<dbReference type="Pfam" id="PF01182">
    <property type="entry name" value="Glucosamine_iso"/>
    <property type="match status" value="1"/>
</dbReference>
<evidence type="ECO:0000256" key="1">
    <source>
        <dbReference type="ARBA" id="ARBA00000832"/>
    </source>
</evidence>
<organism evidence="9 10">
    <name type="scientific">Sulfitobacter aestuariivivens</name>
    <dbReference type="NCBI Taxonomy" id="2766981"/>
    <lineage>
        <taxon>Bacteria</taxon>
        <taxon>Pseudomonadati</taxon>
        <taxon>Pseudomonadota</taxon>
        <taxon>Alphaproteobacteria</taxon>
        <taxon>Rhodobacterales</taxon>
        <taxon>Roseobacteraceae</taxon>
        <taxon>Sulfitobacter</taxon>
    </lineage>
</organism>
<dbReference type="EMBL" id="JACTAG010000001">
    <property type="protein sequence ID" value="MBD3663314.1"/>
    <property type="molecule type" value="Genomic_DNA"/>
</dbReference>
<comment type="catalytic activity">
    <reaction evidence="1 7">
        <text>6-phospho-D-glucono-1,5-lactone + H2O = 6-phospho-D-gluconate + H(+)</text>
        <dbReference type="Rhea" id="RHEA:12556"/>
        <dbReference type="ChEBI" id="CHEBI:15377"/>
        <dbReference type="ChEBI" id="CHEBI:15378"/>
        <dbReference type="ChEBI" id="CHEBI:57955"/>
        <dbReference type="ChEBI" id="CHEBI:58759"/>
        <dbReference type="EC" id="3.1.1.31"/>
    </reaction>
</comment>
<keyword evidence="7 9" id="KW-0378">Hydrolase</keyword>
<evidence type="ECO:0000256" key="5">
    <source>
        <dbReference type="ARBA" id="ARBA00013198"/>
    </source>
</evidence>
<proteinExistence type="inferred from homology"/>
<comment type="function">
    <text evidence="2 7">Hydrolysis of 6-phosphogluconolactone to 6-phosphogluconate.</text>
</comment>
<evidence type="ECO:0000313" key="10">
    <source>
        <dbReference type="Proteomes" id="UP000635142"/>
    </source>
</evidence>
<dbReference type="GO" id="GO:0005975">
    <property type="term" value="P:carbohydrate metabolic process"/>
    <property type="evidence" value="ECO:0007669"/>
    <property type="project" value="UniProtKB-UniRule"/>
</dbReference>
<dbReference type="PANTHER" id="PTHR11054:SF0">
    <property type="entry name" value="6-PHOSPHOGLUCONOLACTONASE"/>
    <property type="match status" value="1"/>
</dbReference>
<dbReference type="EC" id="3.1.1.31" evidence="5 7"/>
<dbReference type="PANTHER" id="PTHR11054">
    <property type="entry name" value="6-PHOSPHOGLUCONOLACTONASE"/>
    <property type="match status" value="1"/>
</dbReference>
<comment type="caution">
    <text evidence="9">The sequence shown here is derived from an EMBL/GenBank/DDBJ whole genome shotgun (WGS) entry which is preliminary data.</text>
</comment>
<evidence type="ECO:0000313" key="9">
    <source>
        <dbReference type="EMBL" id="MBD3663314.1"/>
    </source>
</evidence>
<evidence type="ECO:0000256" key="6">
    <source>
        <dbReference type="ARBA" id="ARBA00020337"/>
    </source>
</evidence>
<sequence length="223" mass="23360">MNLIEYADREMLALNVANVLASEIKKCLLAHDFASFAVPGGTTPGPIFDMLSGIDLDWSRVHVMLTDERWVPEDHPMSNTALVKDRLLTGPAAAATFVPFYQDGADAADGSAQVAATLGPNIPISLLMLGMGADMHTASLFPGAEGLAAAMAQDAPLLCPISAPQQEIARVTLPAHVLDGAMSKHLVIFGDDKRAALERAQGLPAFEAPIAAVLGGADVHWAA</sequence>
<accession>A0A927D3P6</accession>
<evidence type="ECO:0000256" key="2">
    <source>
        <dbReference type="ARBA" id="ARBA00002681"/>
    </source>
</evidence>
<dbReference type="Gene3D" id="3.40.50.1360">
    <property type="match status" value="1"/>
</dbReference>
<dbReference type="SUPFAM" id="SSF100950">
    <property type="entry name" value="NagB/RpiA/CoA transferase-like"/>
    <property type="match status" value="1"/>
</dbReference>
<name>A0A927D3P6_9RHOB</name>
<comment type="similarity">
    <text evidence="4 7">Belongs to the glucosamine/galactosamine-6-phosphate isomerase family. 6-phosphogluconolactonase subfamily.</text>
</comment>
<evidence type="ECO:0000259" key="8">
    <source>
        <dbReference type="Pfam" id="PF01182"/>
    </source>
</evidence>
<dbReference type="CDD" id="cd01400">
    <property type="entry name" value="6PGL"/>
    <property type="match status" value="1"/>
</dbReference>
<evidence type="ECO:0000256" key="3">
    <source>
        <dbReference type="ARBA" id="ARBA00004961"/>
    </source>
</evidence>
<gene>
    <name evidence="7 9" type="primary">pgl</name>
    <name evidence="9" type="ORF">H9Q16_05225</name>
</gene>
<feature type="domain" description="Glucosamine/galactosamine-6-phosphate isomerase" evidence="8">
    <location>
        <begin position="8"/>
        <end position="221"/>
    </location>
</feature>
<dbReference type="GO" id="GO:0006098">
    <property type="term" value="P:pentose-phosphate shunt"/>
    <property type="evidence" value="ECO:0007669"/>
    <property type="project" value="InterPro"/>
</dbReference>
<dbReference type="InterPro" id="IPR005900">
    <property type="entry name" value="6-phosphogluconolactonase_DevB"/>
</dbReference>
<protein>
    <recommendedName>
        <fullName evidence="6 7">6-phosphogluconolactonase</fullName>
        <shortName evidence="7">6PGL</shortName>
        <ecNumber evidence="5 7">3.1.1.31</ecNumber>
    </recommendedName>
</protein>
<keyword evidence="10" id="KW-1185">Reference proteome</keyword>
<dbReference type="RefSeq" id="WP_191074285.1">
    <property type="nucleotide sequence ID" value="NZ_JACTAG010000001.1"/>
</dbReference>
<dbReference type="NCBIfam" id="TIGR01198">
    <property type="entry name" value="pgl"/>
    <property type="match status" value="1"/>
</dbReference>
<dbReference type="AlphaFoldDB" id="A0A927D3P6"/>
<dbReference type="InterPro" id="IPR006148">
    <property type="entry name" value="Glc/Gal-6P_isomerase"/>
</dbReference>
<reference evidence="9" key="1">
    <citation type="submission" date="2020-08" db="EMBL/GenBank/DDBJ databases">
        <title>Sulfitobacter aestuariivivens sp. nov., isolated from a tidal flat.</title>
        <authorList>
            <person name="Park S."/>
            <person name="Yoon J.-H."/>
        </authorList>
    </citation>
    <scope>NUCLEOTIDE SEQUENCE</scope>
    <source>
        <strain evidence="9">TSTF-M16</strain>
    </source>
</reference>
<dbReference type="InterPro" id="IPR039104">
    <property type="entry name" value="6PGL"/>
</dbReference>
<comment type="pathway">
    <text evidence="3 7">Carbohydrate degradation; pentose phosphate pathway; D-ribulose 5-phosphate from D-glucose 6-phosphate (oxidative stage): step 2/3.</text>
</comment>